<feature type="active site" description="Nucleophile" evidence="2">
    <location>
        <position position="14"/>
    </location>
</feature>
<dbReference type="Pfam" id="PF01323">
    <property type="entry name" value="DSBA"/>
    <property type="match status" value="1"/>
</dbReference>
<dbReference type="PANTHER" id="PTHR42943">
    <property type="entry name" value="GLUTATHIONE S-TRANSFERASE KAPPA"/>
    <property type="match status" value="1"/>
</dbReference>
<dbReference type="InterPro" id="IPR051924">
    <property type="entry name" value="GST_Kappa/NadH"/>
</dbReference>
<accession>A0A383XR10</accession>
<dbReference type="OrthoDB" id="5244108at2"/>
<gene>
    <name evidence="4" type="ORF">DEH80_14415</name>
</gene>
<dbReference type="InterPro" id="IPR036249">
    <property type="entry name" value="Thioredoxin-like_sf"/>
</dbReference>
<proteinExistence type="inferred from homology"/>
<comment type="caution">
    <text evidence="4">The sequence shown here is derived from an EMBL/GenBank/DDBJ whole genome shotgun (WGS) entry which is preliminary data.</text>
</comment>
<dbReference type="PANTHER" id="PTHR42943:SF2">
    <property type="entry name" value="GLUTATHIONE S-TRANSFERASE KAPPA 1"/>
    <property type="match status" value="1"/>
</dbReference>
<dbReference type="EMBL" id="QEQK01000014">
    <property type="protein sequence ID" value="PWN55064.1"/>
    <property type="molecule type" value="Genomic_DNA"/>
</dbReference>
<comment type="catalytic activity">
    <reaction evidence="1">
        <text>2-hydroxychromene-2-carboxylate = (3E)-4-(2-hydroxyphenyl)-2-oxobut-3-enoate</text>
        <dbReference type="Rhea" id="RHEA:27401"/>
        <dbReference type="ChEBI" id="CHEBI:59350"/>
        <dbReference type="ChEBI" id="CHEBI:59353"/>
        <dbReference type="EC" id="5.99.1.4"/>
    </reaction>
</comment>
<feature type="domain" description="DSBA-like thioredoxin" evidence="3">
    <location>
        <begin position="6"/>
        <end position="194"/>
    </location>
</feature>
<dbReference type="InterPro" id="IPR014440">
    <property type="entry name" value="HCCAis_GSTk"/>
</dbReference>
<keyword evidence="1" id="KW-0413">Isomerase</keyword>
<dbReference type="GO" id="GO:1901170">
    <property type="term" value="P:naphthalene catabolic process"/>
    <property type="evidence" value="ECO:0007669"/>
    <property type="project" value="InterPro"/>
</dbReference>
<dbReference type="EC" id="5.99.1.4" evidence="1"/>
<dbReference type="GO" id="GO:0006749">
    <property type="term" value="P:glutathione metabolic process"/>
    <property type="evidence" value="ECO:0007669"/>
    <property type="project" value="TreeGrafter"/>
</dbReference>
<keyword evidence="5" id="KW-1185">Reference proteome</keyword>
<dbReference type="GO" id="GO:0004364">
    <property type="term" value="F:glutathione transferase activity"/>
    <property type="evidence" value="ECO:0007669"/>
    <property type="project" value="TreeGrafter"/>
</dbReference>
<evidence type="ECO:0000259" key="3">
    <source>
        <dbReference type="Pfam" id="PF01323"/>
    </source>
</evidence>
<protein>
    <recommendedName>
        <fullName evidence="1">2-hydroxychromene-2-carboxylate isomerase</fullName>
        <ecNumber evidence="1">5.99.1.4</ecNumber>
    </recommendedName>
</protein>
<dbReference type="Gene3D" id="3.40.30.10">
    <property type="entry name" value="Glutaredoxin"/>
    <property type="match status" value="1"/>
</dbReference>
<dbReference type="AlphaFoldDB" id="A0A383XR10"/>
<dbReference type="GO" id="GO:0018845">
    <property type="term" value="F:2-hydroxychromene-2-carboxylate isomerase activity"/>
    <property type="evidence" value="ECO:0007669"/>
    <property type="project" value="UniProtKB-UniRule"/>
</dbReference>
<organism evidence="4 5">
    <name type="scientific">Abyssibacter profundi</name>
    <dbReference type="NCBI Taxonomy" id="2182787"/>
    <lineage>
        <taxon>Bacteria</taxon>
        <taxon>Pseudomonadati</taxon>
        <taxon>Pseudomonadota</taxon>
        <taxon>Gammaproteobacteria</taxon>
        <taxon>Chromatiales</taxon>
        <taxon>Oceanococcaceae</taxon>
        <taxon>Abyssibacter</taxon>
    </lineage>
</organism>
<evidence type="ECO:0000313" key="4">
    <source>
        <dbReference type="EMBL" id="PWN55064.1"/>
    </source>
</evidence>
<dbReference type="CDD" id="cd03022">
    <property type="entry name" value="DsbA_HCCA_Iso"/>
    <property type="match status" value="1"/>
</dbReference>
<evidence type="ECO:0000256" key="2">
    <source>
        <dbReference type="PIRSR" id="PIRSR006386-1"/>
    </source>
</evidence>
<evidence type="ECO:0000256" key="1">
    <source>
        <dbReference type="PIRNR" id="PIRNR006386"/>
    </source>
</evidence>
<name>A0A383XR10_9GAMM</name>
<comment type="similarity">
    <text evidence="1">Belongs to the GST superfamily. NadH family.</text>
</comment>
<dbReference type="Proteomes" id="UP000251800">
    <property type="component" value="Unassembled WGS sequence"/>
</dbReference>
<dbReference type="InterPro" id="IPR044087">
    <property type="entry name" value="NahD-like"/>
</dbReference>
<evidence type="ECO:0000313" key="5">
    <source>
        <dbReference type="Proteomes" id="UP000251800"/>
    </source>
</evidence>
<dbReference type="GO" id="GO:0004602">
    <property type="term" value="F:glutathione peroxidase activity"/>
    <property type="evidence" value="ECO:0007669"/>
    <property type="project" value="TreeGrafter"/>
</dbReference>
<reference evidence="4 5" key="1">
    <citation type="submission" date="2018-05" db="EMBL/GenBank/DDBJ databases">
        <title>Abyssibacter profundi OUC007T gen. nov., sp. nov, a marine bacterium isolated from seawater of the Mariana Trench.</title>
        <authorList>
            <person name="Zhou S."/>
        </authorList>
    </citation>
    <scope>NUCLEOTIDE SEQUENCE [LARGE SCALE GENOMIC DNA]</scope>
    <source>
        <strain evidence="4 5">OUC007</strain>
    </source>
</reference>
<sequence length="199" mass="21641">MPVASIEFFWDPVSPYTYLASTQLPSLAREAGVALVYRPFFLGGVMQATGNRPPATVASKGRYMMADLQMWARAYKVPLTPPETFPAKTILALRAGLVTEQQGDGERYAQAIMRAYWGQGRDISDPAVVSAVLSELGLDAPAILALTEQDAIKAALKANTEEAVARGAFGAPSLFVGEQLFWGNDRLDLLRRYLDEQAA</sequence>
<dbReference type="PIRSF" id="PIRSF006386">
    <property type="entry name" value="HCCAis_GSTk"/>
    <property type="match status" value="1"/>
</dbReference>
<dbReference type="SUPFAM" id="SSF52833">
    <property type="entry name" value="Thioredoxin-like"/>
    <property type="match status" value="1"/>
</dbReference>
<dbReference type="InterPro" id="IPR001853">
    <property type="entry name" value="DSBA-like_thioredoxin_dom"/>
</dbReference>